<reference evidence="1 2" key="1">
    <citation type="submission" date="2008-04" db="EMBL/GenBank/DDBJ databases">
        <title>Draft genome sequence of Bacteroides coprocola (DSM 17136).</title>
        <authorList>
            <person name="Sudarsanam P."/>
            <person name="Ley R."/>
            <person name="Guruge J."/>
            <person name="Turnbaugh P.J."/>
            <person name="Mahowald M."/>
            <person name="Liep D."/>
            <person name="Gordon J."/>
        </authorList>
    </citation>
    <scope>NUCLEOTIDE SEQUENCE [LARGE SCALE GENOMIC DNA]</scope>
    <source>
        <strain evidence="1 2">DSM 17136</strain>
    </source>
</reference>
<accession>B3JQK5</accession>
<dbReference type="Proteomes" id="UP000003146">
    <property type="component" value="Unassembled WGS sequence"/>
</dbReference>
<organism evidence="1 2">
    <name type="scientific">Phocaeicola coprocola DSM 17136</name>
    <dbReference type="NCBI Taxonomy" id="470145"/>
    <lineage>
        <taxon>Bacteria</taxon>
        <taxon>Pseudomonadati</taxon>
        <taxon>Bacteroidota</taxon>
        <taxon>Bacteroidia</taxon>
        <taxon>Bacteroidales</taxon>
        <taxon>Bacteroidaceae</taxon>
        <taxon>Phocaeicola</taxon>
    </lineage>
</organism>
<dbReference type="AlphaFoldDB" id="B3JQK5"/>
<name>B3JQK5_9BACT</name>
<dbReference type="HOGENOM" id="CLU_2836977_0_0_10"/>
<evidence type="ECO:0000313" key="2">
    <source>
        <dbReference type="Proteomes" id="UP000003146"/>
    </source>
</evidence>
<proteinExistence type="predicted"/>
<reference evidence="1 2" key="2">
    <citation type="submission" date="2008-04" db="EMBL/GenBank/DDBJ databases">
        <authorList>
            <person name="Fulton L."/>
            <person name="Clifton S."/>
            <person name="Fulton B."/>
            <person name="Xu J."/>
            <person name="Minx P."/>
            <person name="Pepin K.H."/>
            <person name="Johnson M."/>
            <person name="Thiruvilangam P."/>
            <person name="Bhonagiri V."/>
            <person name="Nash W.E."/>
            <person name="Mardis E.R."/>
            <person name="Wilson R.K."/>
        </authorList>
    </citation>
    <scope>NUCLEOTIDE SEQUENCE [LARGE SCALE GENOMIC DNA]</scope>
    <source>
        <strain evidence="1 2">DSM 17136</strain>
    </source>
</reference>
<dbReference type="EMBL" id="ABIY02000128">
    <property type="protein sequence ID" value="EDU98741.1"/>
    <property type="molecule type" value="Genomic_DNA"/>
</dbReference>
<dbReference type="STRING" id="470145.BACCOP_04239"/>
<feature type="non-terminal residue" evidence="1">
    <location>
        <position position="1"/>
    </location>
</feature>
<comment type="caution">
    <text evidence="1">The sequence shown here is derived from an EMBL/GenBank/DDBJ whole genome shotgun (WGS) entry which is preliminary data.</text>
</comment>
<sequence>DDSMDGREVLEITEPGSNWNFALEMASSMQESPTASQPTSGSWIFTSMHRSQLSTWPKRHVRGSE</sequence>
<evidence type="ECO:0000313" key="1">
    <source>
        <dbReference type="EMBL" id="EDU98741.1"/>
    </source>
</evidence>
<protein>
    <submittedName>
        <fullName evidence="1">Uncharacterized protein</fullName>
    </submittedName>
</protein>
<gene>
    <name evidence="1" type="ORF">BACCOP_04239</name>
</gene>